<dbReference type="InterPro" id="IPR027266">
    <property type="entry name" value="TrmE/GcvT-like"/>
</dbReference>
<accession>A0ABU9G4N5</accession>
<dbReference type="Gene3D" id="3.30.1360.120">
    <property type="entry name" value="Probable tRNA modification gtpase trme, domain 1"/>
    <property type="match status" value="1"/>
</dbReference>
<name>A0ABU9G4N5_9GAMM</name>
<proteinExistence type="predicted"/>
<organism evidence="2 3">
    <name type="scientific">Marinomonas arenicola</name>
    <dbReference type="NCBI Taxonomy" id="569601"/>
    <lineage>
        <taxon>Bacteria</taxon>
        <taxon>Pseudomonadati</taxon>
        <taxon>Pseudomonadota</taxon>
        <taxon>Gammaproteobacteria</taxon>
        <taxon>Oceanospirillales</taxon>
        <taxon>Oceanospirillaceae</taxon>
        <taxon>Marinomonas</taxon>
    </lineage>
</organism>
<evidence type="ECO:0000313" key="2">
    <source>
        <dbReference type="EMBL" id="MEL0612584.1"/>
    </source>
</evidence>
<dbReference type="EMBL" id="JBAKAR010000003">
    <property type="protein sequence ID" value="MEL0612584.1"/>
    <property type="molecule type" value="Genomic_DNA"/>
</dbReference>
<reference evidence="2 3" key="1">
    <citation type="submission" date="2024-02" db="EMBL/GenBank/DDBJ databases">
        <title>Bacteria isolated from the canopy kelp, Nereocystis luetkeana.</title>
        <authorList>
            <person name="Pfister C.A."/>
            <person name="Younker I.T."/>
            <person name="Light S.H."/>
        </authorList>
    </citation>
    <scope>NUCLEOTIDE SEQUENCE [LARGE SCALE GENOMIC DNA]</scope>
    <source>
        <strain evidence="2 3">TI.4.07</strain>
    </source>
</reference>
<dbReference type="RefSeq" id="WP_341566567.1">
    <property type="nucleotide sequence ID" value="NZ_JBAKAR010000003.1"/>
</dbReference>
<dbReference type="InterPro" id="IPR006222">
    <property type="entry name" value="GCVT_N"/>
</dbReference>
<dbReference type="Proteomes" id="UP001379949">
    <property type="component" value="Unassembled WGS sequence"/>
</dbReference>
<sequence length="201" mass="22091">MTFFNLSSAPSLRRSSVDSNNIWPAQSSIKSENQTVFSRTGFRGVGAESFLISHGLTVPSEPNQSILFNNSLVILRLSKTEFWLVCTDSSQHEFVETLELASQEVSDVYRLFCQHSHACFAFKGEQTATMFSKVCGVDLSHEGFPIGGVAQTSVARVNAIVTRQYLKGEASKEEECFIVLSDLASAPYLWSALADAANEFS</sequence>
<keyword evidence="3" id="KW-1185">Reference proteome</keyword>
<dbReference type="SUPFAM" id="SSF103025">
    <property type="entry name" value="Folate-binding domain"/>
    <property type="match status" value="1"/>
</dbReference>
<dbReference type="Pfam" id="PF01571">
    <property type="entry name" value="GCV_T"/>
    <property type="match status" value="1"/>
</dbReference>
<evidence type="ECO:0000313" key="3">
    <source>
        <dbReference type="Proteomes" id="UP001379949"/>
    </source>
</evidence>
<evidence type="ECO:0000259" key="1">
    <source>
        <dbReference type="Pfam" id="PF01571"/>
    </source>
</evidence>
<protein>
    <submittedName>
        <fullName evidence="2">Sarcosine oxidase subunit gamma</fullName>
    </submittedName>
</protein>
<feature type="domain" description="GCVT N-terminal" evidence="1">
    <location>
        <begin position="71"/>
        <end position="200"/>
    </location>
</feature>
<comment type="caution">
    <text evidence="2">The sequence shown here is derived from an EMBL/GenBank/DDBJ whole genome shotgun (WGS) entry which is preliminary data.</text>
</comment>
<gene>
    <name evidence="2" type="ORF">V6242_05470</name>
</gene>